<dbReference type="GO" id="GO:0046933">
    <property type="term" value="F:proton-transporting ATP synthase activity, rotational mechanism"/>
    <property type="evidence" value="ECO:0007669"/>
    <property type="project" value="TreeGrafter"/>
</dbReference>
<dbReference type="GO" id="GO:0015074">
    <property type="term" value="P:DNA integration"/>
    <property type="evidence" value="ECO:0007669"/>
    <property type="project" value="InterPro"/>
</dbReference>
<evidence type="ECO:0000313" key="13">
    <source>
        <dbReference type="Proteomes" id="UP001460270"/>
    </source>
</evidence>
<proteinExistence type="inferred from homology"/>
<evidence type="ECO:0000256" key="7">
    <source>
        <dbReference type="ARBA" id="ARBA00023128"/>
    </source>
</evidence>
<comment type="caution">
    <text evidence="12">The sequence shown here is derived from an EMBL/GenBank/DDBJ whole genome shotgun (WGS) entry which is preliminary data.</text>
</comment>
<sequence length="184" mass="21185">MQDLTSRIINDAKTKRAGTTVSNATIGKTLRRHVKSCIAQKVPLLKSAHVQARLKFVRDHQGDPETNWENVMWSDETKIERFGLNSIRRLSELVKMADRPVPIVEKRLMDVKLGELGTWIGGRDFTPNGIIASIRRGHDRYYNKYINVKKGGIGGVAMLLAGYIAISYLWEYDHIKHDRWRKYH</sequence>
<accession>A0AAW0PWA0</accession>
<dbReference type="PANTHER" id="PTHR13080">
    <property type="entry name" value="ATP SYNTHASE F CHAIN, MITOCHONDRIAL-RELATED"/>
    <property type="match status" value="1"/>
</dbReference>
<keyword evidence="13" id="KW-1185">Reference proteome</keyword>
<evidence type="ECO:0000256" key="6">
    <source>
        <dbReference type="ARBA" id="ARBA00023065"/>
    </source>
</evidence>
<keyword evidence="10" id="KW-1133">Transmembrane helix</keyword>
<dbReference type="GO" id="GO:0045259">
    <property type="term" value="C:proton-transporting ATP synthase complex"/>
    <property type="evidence" value="ECO:0007669"/>
    <property type="project" value="UniProtKB-KW"/>
</dbReference>
<dbReference type="Pfam" id="PF01498">
    <property type="entry name" value="HTH_Tnp_Tc3_2"/>
    <property type="match status" value="1"/>
</dbReference>
<keyword evidence="7" id="KW-0496">Mitochondrion</keyword>
<reference evidence="13" key="1">
    <citation type="submission" date="2024-04" db="EMBL/GenBank/DDBJ databases">
        <title>Salinicola lusitanus LLJ914,a marine bacterium isolated from the Okinawa Trough.</title>
        <authorList>
            <person name="Li J."/>
        </authorList>
    </citation>
    <scope>NUCLEOTIDE SEQUENCE [LARGE SCALE GENOMIC DNA]</scope>
</reference>
<evidence type="ECO:0000259" key="11">
    <source>
        <dbReference type="Pfam" id="PF01498"/>
    </source>
</evidence>
<keyword evidence="6" id="KW-0406">Ion transport</keyword>
<keyword evidence="8 10" id="KW-0472">Membrane</keyword>
<dbReference type="Gene3D" id="3.30.420.10">
    <property type="entry name" value="Ribonuclease H-like superfamily/Ribonuclease H"/>
    <property type="match status" value="1"/>
</dbReference>
<dbReference type="EMBL" id="JBBPFD010000002">
    <property type="protein sequence ID" value="KAK7939418.1"/>
    <property type="molecule type" value="Genomic_DNA"/>
</dbReference>
<dbReference type="AlphaFoldDB" id="A0AAW0PWA0"/>
<evidence type="ECO:0000256" key="3">
    <source>
        <dbReference type="ARBA" id="ARBA00022448"/>
    </source>
</evidence>
<keyword evidence="4" id="KW-0138">CF(0)</keyword>
<evidence type="ECO:0000256" key="9">
    <source>
        <dbReference type="ARBA" id="ARBA00023310"/>
    </source>
</evidence>
<dbReference type="GO" id="GO:0006313">
    <property type="term" value="P:DNA transposition"/>
    <property type="evidence" value="ECO:0007669"/>
    <property type="project" value="InterPro"/>
</dbReference>
<dbReference type="Pfam" id="PF10206">
    <property type="entry name" value="WRW"/>
    <property type="match status" value="1"/>
</dbReference>
<keyword evidence="9" id="KW-0066">ATP synthesis</keyword>
<dbReference type="InterPro" id="IPR019344">
    <property type="entry name" value="F1F0-ATPsyn_F_prd"/>
</dbReference>
<evidence type="ECO:0000256" key="8">
    <source>
        <dbReference type="ARBA" id="ARBA00023136"/>
    </source>
</evidence>
<evidence type="ECO:0000313" key="12">
    <source>
        <dbReference type="EMBL" id="KAK7939418.1"/>
    </source>
</evidence>
<dbReference type="GO" id="GO:0003677">
    <property type="term" value="F:DNA binding"/>
    <property type="evidence" value="ECO:0007669"/>
    <property type="project" value="InterPro"/>
</dbReference>
<dbReference type="PANTHER" id="PTHR13080:SF17">
    <property type="entry name" value="ATP SYNTHASE SUBUNIT F, MITOCHONDRIAL"/>
    <property type="match status" value="1"/>
</dbReference>
<comment type="similarity">
    <text evidence="2">Belongs to the ATPase F chain family.</text>
</comment>
<dbReference type="GO" id="GO:0042776">
    <property type="term" value="P:proton motive force-driven mitochondrial ATP synthesis"/>
    <property type="evidence" value="ECO:0007669"/>
    <property type="project" value="TreeGrafter"/>
</dbReference>
<feature type="domain" description="Transposase Tc1-like" evidence="11">
    <location>
        <begin position="13"/>
        <end position="61"/>
    </location>
</feature>
<keyword evidence="10" id="KW-0812">Transmembrane</keyword>
<evidence type="ECO:0000256" key="1">
    <source>
        <dbReference type="ARBA" id="ARBA00004325"/>
    </source>
</evidence>
<evidence type="ECO:0000256" key="2">
    <source>
        <dbReference type="ARBA" id="ARBA00005895"/>
    </source>
</evidence>
<dbReference type="InterPro" id="IPR002492">
    <property type="entry name" value="Transposase_Tc1-like"/>
</dbReference>
<feature type="transmembrane region" description="Helical" evidence="10">
    <location>
        <begin position="151"/>
        <end position="170"/>
    </location>
</feature>
<keyword evidence="5" id="KW-0375">Hydrogen ion transport</keyword>
<evidence type="ECO:0000256" key="10">
    <source>
        <dbReference type="SAM" id="Phobius"/>
    </source>
</evidence>
<dbReference type="GO" id="GO:0031966">
    <property type="term" value="C:mitochondrial membrane"/>
    <property type="evidence" value="ECO:0007669"/>
    <property type="project" value="UniProtKB-SubCell"/>
</dbReference>
<comment type="subcellular location">
    <subcellularLocation>
        <location evidence="1">Mitochondrion membrane</location>
    </subcellularLocation>
</comment>
<gene>
    <name evidence="12" type="ORF">WMY93_002744</name>
</gene>
<dbReference type="Proteomes" id="UP001460270">
    <property type="component" value="Unassembled WGS sequence"/>
</dbReference>
<dbReference type="InterPro" id="IPR036397">
    <property type="entry name" value="RNaseH_sf"/>
</dbReference>
<organism evidence="12 13">
    <name type="scientific">Mugilogobius chulae</name>
    <name type="common">yellowstripe goby</name>
    <dbReference type="NCBI Taxonomy" id="88201"/>
    <lineage>
        <taxon>Eukaryota</taxon>
        <taxon>Metazoa</taxon>
        <taxon>Chordata</taxon>
        <taxon>Craniata</taxon>
        <taxon>Vertebrata</taxon>
        <taxon>Euteleostomi</taxon>
        <taxon>Actinopterygii</taxon>
        <taxon>Neopterygii</taxon>
        <taxon>Teleostei</taxon>
        <taxon>Neoteleostei</taxon>
        <taxon>Acanthomorphata</taxon>
        <taxon>Gobiaria</taxon>
        <taxon>Gobiiformes</taxon>
        <taxon>Gobioidei</taxon>
        <taxon>Gobiidae</taxon>
        <taxon>Gobionellinae</taxon>
        <taxon>Mugilogobius</taxon>
    </lineage>
</organism>
<name>A0AAW0PWA0_9GOBI</name>
<keyword evidence="3" id="KW-0813">Transport</keyword>
<evidence type="ECO:0000256" key="4">
    <source>
        <dbReference type="ARBA" id="ARBA00022547"/>
    </source>
</evidence>
<evidence type="ECO:0000256" key="5">
    <source>
        <dbReference type="ARBA" id="ARBA00022781"/>
    </source>
</evidence>
<protein>
    <recommendedName>
        <fullName evidence="11">Transposase Tc1-like domain-containing protein</fullName>
    </recommendedName>
</protein>